<dbReference type="Gene3D" id="3.40.50.40">
    <property type="match status" value="1"/>
</dbReference>
<dbReference type="PROSITE" id="PS51732">
    <property type="entry name" value="ASN_GLN_ASE_3"/>
    <property type="match status" value="1"/>
</dbReference>
<dbReference type="InterPro" id="IPR006034">
    <property type="entry name" value="Asparaginase/glutaminase-like"/>
</dbReference>
<feature type="active site" evidence="6">
    <location>
        <position position="103"/>
    </location>
</feature>
<evidence type="ECO:0000259" key="7">
    <source>
        <dbReference type="Pfam" id="PF00710"/>
    </source>
</evidence>
<dbReference type="GO" id="GO:0006528">
    <property type="term" value="P:asparagine metabolic process"/>
    <property type="evidence" value="ECO:0007669"/>
    <property type="project" value="InterPro"/>
</dbReference>
<proteinExistence type="inferred from homology"/>
<dbReference type="PANTHER" id="PTHR11707:SF28">
    <property type="entry name" value="60 KDA LYSOPHOSPHOLIPASE"/>
    <property type="match status" value="1"/>
</dbReference>
<dbReference type="Proteomes" id="UP000192505">
    <property type="component" value="Unassembled WGS sequence"/>
</dbReference>
<accession>A0A1W9KR68</accession>
<feature type="domain" description="Asparaginase/glutaminase C-terminal" evidence="8">
    <location>
        <begin position="232"/>
        <end position="329"/>
    </location>
</feature>
<dbReference type="PROSITE" id="PS00917">
    <property type="entry name" value="ASN_GLN_ASE_2"/>
    <property type="match status" value="1"/>
</dbReference>
<keyword evidence="2" id="KW-0378">Hydrolase</keyword>
<evidence type="ECO:0000313" key="9">
    <source>
        <dbReference type="EMBL" id="OQW86341.1"/>
    </source>
</evidence>
<reference evidence="9 10" key="1">
    <citation type="submission" date="2017-01" db="EMBL/GenBank/DDBJ databases">
        <title>Novel large sulfur bacteria in the metagenomes of groundwater-fed chemosynthetic microbial mats in the Lake Huron basin.</title>
        <authorList>
            <person name="Sharrar A.M."/>
            <person name="Flood B.E."/>
            <person name="Bailey J.V."/>
            <person name="Jones D.S."/>
            <person name="Biddanda B."/>
            <person name="Ruberg S.A."/>
            <person name="Marcus D.N."/>
            <person name="Dick G.J."/>
        </authorList>
    </citation>
    <scope>NUCLEOTIDE SEQUENCE [LARGE SCALE GENOMIC DNA]</scope>
    <source>
        <strain evidence="9">A7</strain>
    </source>
</reference>
<evidence type="ECO:0000259" key="8">
    <source>
        <dbReference type="Pfam" id="PF17763"/>
    </source>
</evidence>
<evidence type="ECO:0000256" key="3">
    <source>
        <dbReference type="PIRSR" id="PIRSR001220-1"/>
    </source>
</evidence>
<comment type="similarity">
    <text evidence="1">Belongs to the asparaginase 1 family.</text>
</comment>
<dbReference type="InterPro" id="IPR027473">
    <property type="entry name" value="L-asparaginase_C"/>
</dbReference>
<dbReference type="CDD" id="cd08964">
    <property type="entry name" value="L-asparaginase_II"/>
    <property type="match status" value="1"/>
</dbReference>
<evidence type="ECO:0000256" key="1">
    <source>
        <dbReference type="ARBA" id="ARBA00010518"/>
    </source>
</evidence>
<evidence type="ECO:0000256" key="6">
    <source>
        <dbReference type="PROSITE-ProRule" id="PRU10100"/>
    </source>
</evidence>
<dbReference type="AlphaFoldDB" id="A0A1W9KR68"/>
<organism evidence="9 10">
    <name type="scientific">Rhodoferax ferrireducens</name>
    <dbReference type="NCBI Taxonomy" id="192843"/>
    <lineage>
        <taxon>Bacteria</taxon>
        <taxon>Pseudomonadati</taxon>
        <taxon>Pseudomonadota</taxon>
        <taxon>Betaproteobacteria</taxon>
        <taxon>Burkholderiales</taxon>
        <taxon>Comamonadaceae</taxon>
        <taxon>Rhodoferax</taxon>
    </lineage>
</organism>
<comment type="caution">
    <text evidence="9">The sequence shown here is derived from an EMBL/GenBank/DDBJ whole genome shotgun (WGS) entry which is preliminary data.</text>
</comment>
<dbReference type="InterPro" id="IPR037152">
    <property type="entry name" value="L-asparaginase_N_sf"/>
</dbReference>
<dbReference type="InterPro" id="IPR027475">
    <property type="entry name" value="Asparaginase/glutaminase_AS2"/>
</dbReference>
<dbReference type="Pfam" id="PF00710">
    <property type="entry name" value="Asparaginase"/>
    <property type="match status" value="1"/>
</dbReference>
<dbReference type="GO" id="GO:0004067">
    <property type="term" value="F:asparaginase activity"/>
    <property type="evidence" value="ECO:0007669"/>
    <property type="project" value="UniProtKB-UniRule"/>
</dbReference>
<dbReference type="SMART" id="SM00870">
    <property type="entry name" value="Asparaginase"/>
    <property type="match status" value="1"/>
</dbReference>
<dbReference type="InterPro" id="IPR020827">
    <property type="entry name" value="Asparaginase/glutaminase_AS1"/>
</dbReference>
<protein>
    <submittedName>
        <fullName evidence="9">L-asparaginase</fullName>
    </submittedName>
</protein>
<dbReference type="EMBL" id="MTEI01000018">
    <property type="protein sequence ID" value="OQW86341.1"/>
    <property type="molecule type" value="Genomic_DNA"/>
</dbReference>
<dbReference type="PIRSF" id="PIRSF500176">
    <property type="entry name" value="L_ASNase"/>
    <property type="match status" value="1"/>
</dbReference>
<dbReference type="PIRSF" id="PIRSF001220">
    <property type="entry name" value="L-ASNase_gatD"/>
    <property type="match status" value="1"/>
</dbReference>
<feature type="domain" description="L-asparaginase N-terminal" evidence="7">
    <location>
        <begin position="12"/>
        <end position="207"/>
    </location>
</feature>
<feature type="binding site" evidence="4">
    <location>
        <begin position="103"/>
        <end position="104"/>
    </location>
    <ligand>
        <name>substrate</name>
    </ligand>
</feature>
<dbReference type="InterPro" id="IPR027474">
    <property type="entry name" value="L-asparaginase_N"/>
</dbReference>
<dbReference type="InterPro" id="IPR040919">
    <property type="entry name" value="Asparaginase_C"/>
</dbReference>
<dbReference type="SUPFAM" id="SSF53774">
    <property type="entry name" value="Glutaminase/Asparaginase"/>
    <property type="match status" value="1"/>
</dbReference>
<dbReference type="InterPro" id="IPR004550">
    <property type="entry name" value="AsnASE_II"/>
</dbReference>
<dbReference type="PANTHER" id="PTHR11707">
    <property type="entry name" value="L-ASPARAGINASE"/>
    <property type="match status" value="1"/>
</dbReference>
<dbReference type="PROSITE" id="PS00144">
    <property type="entry name" value="ASN_GLN_ASE_1"/>
    <property type="match status" value="1"/>
</dbReference>
<evidence type="ECO:0000256" key="2">
    <source>
        <dbReference type="ARBA" id="ARBA00022801"/>
    </source>
</evidence>
<gene>
    <name evidence="9" type="ORF">BWK72_17785</name>
</gene>
<dbReference type="InterPro" id="IPR036152">
    <property type="entry name" value="Asp/glu_Ase-like_sf"/>
</dbReference>
<evidence type="ECO:0000313" key="10">
    <source>
        <dbReference type="Proteomes" id="UP000192505"/>
    </source>
</evidence>
<feature type="active site" description="O-isoaspartyl threonine intermediate" evidence="3">
    <location>
        <position position="20"/>
    </location>
</feature>
<dbReference type="PRINTS" id="PR00139">
    <property type="entry name" value="ASNGLNASE"/>
</dbReference>
<name>A0A1W9KR68_9BURK</name>
<feature type="active site" evidence="5">
    <location>
        <position position="20"/>
    </location>
</feature>
<dbReference type="Gene3D" id="3.40.50.1170">
    <property type="entry name" value="L-asparaginase, N-terminal domain"/>
    <property type="match status" value="1"/>
</dbReference>
<sequence>MQVVSDQSSKTLWVLGTGGTIAGTASHVSDNIGYTAAQVGIAALLDAVPGLQTVLRGHPLCSEQVAQVDSKDMSFDIWRALAQRVVHHLAQNDVLGIVITHGTDTLEETAYFLHAVLPPALIHAKPVVLTCAMRPASALNPDGPQNLLDAAAVALTPGAQGVMVVCAGTVHGALEVQKSHTYKLDAFSSGDAGPLGYVEEGAVRSIRNWPLALTDKGRVDIKGIATAADWPRVEIVLNYAGGSAAVVDALLRPWPGVAPLRGLVVAGTGNGTLHHDLEDALRRAVQAGVKVVRSTRCASGRVLPTTQSEFDHSDGLSPVKARVALMLALMG</sequence>
<evidence type="ECO:0000256" key="4">
    <source>
        <dbReference type="PIRSR" id="PIRSR001220-2"/>
    </source>
</evidence>
<dbReference type="FunFam" id="3.40.50.1170:FF:000001">
    <property type="entry name" value="L-asparaginase 2"/>
    <property type="match status" value="1"/>
</dbReference>
<evidence type="ECO:0000256" key="5">
    <source>
        <dbReference type="PROSITE-ProRule" id="PRU10099"/>
    </source>
</evidence>
<dbReference type="SFLD" id="SFLDS00057">
    <property type="entry name" value="Glutaminase/Asparaginase"/>
    <property type="match status" value="1"/>
</dbReference>
<dbReference type="Pfam" id="PF17763">
    <property type="entry name" value="Asparaginase_C"/>
    <property type="match status" value="1"/>
</dbReference>
<feature type="binding site" evidence="4">
    <location>
        <position position="70"/>
    </location>
    <ligand>
        <name>substrate</name>
    </ligand>
</feature>